<accession>A0A5C0B1I6</accession>
<evidence type="ECO:0000313" key="3">
    <source>
        <dbReference type="Proteomes" id="UP000325161"/>
    </source>
</evidence>
<feature type="domain" description="Enoyl reductase (ER)" evidence="1">
    <location>
        <begin position="34"/>
        <end position="325"/>
    </location>
</feature>
<evidence type="ECO:0000313" key="2">
    <source>
        <dbReference type="EMBL" id="QEI06611.1"/>
    </source>
</evidence>
<dbReference type="SUPFAM" id="SSF51735">
    <property type="entry name" value="NAD(P)-binding Rossmann-fold domains"/>
    <property type="match status" value="1"/>
</dbReference>
<dbReference type="EMBL" id="CP043046">
    <property type="protein sequence ID" value="QEI06611.1"/>
    <property type="molecule type" value="Genomic_DNA"/>
</dbReference>
<dbReference type="CDD" id="cd05289">
    <property type="entry name" value="MDR_like_2"/>
    <property type="match status" value="1"/>
</dbReference>
<reference evidence="2 3" key="1">
    <citation type="submission" date="2019-08" db="EMBL/GenBank/DDBJ databases">
        <title>Amphibian skin-associated Pigmentiphaga: genome sequence and occurrence across geography and hosts.</title>
        <authorList>
            <person name="Bletz M.C."/>
            <person name="Bunk B."/>
            <person name="Sproeer C."/>
            <person name="Biwer P."/>
            <person name="Reiter S."/>
            <person name="Rabemananjara F.C.E."/>
            <person name="Schulz S."/>
            <person name="Overmann J."/>
            <person name="Vences M."/>
        </authorList>
    </citation>
    <scope>NUCLEOTIDE SEQUENCE [LARGE SCALE GENOMIC DNA]</scope>
    <source>
        <strain evidence="2 3">Mada1488</strain>
    </source>
</reference>
<sequence>MSNNEHQQTEISSDKKEHLNQAKMRAVVLEAFEGFETLRVNEVNVPQPGPGQLLVRVHAAGVNPVDIVVALGMLQQMIPLDLPSVVGGEIAGVVAAVGEGESDWQVGDEIHALLGIAGAFADYALVPAAAAVRKPADMNFAEAAALPTAAATAAAALDRGEVGNGTRVVIHAAAGGVGSITVQLAKARGAHVTALASTGNLDFVTALGADVVVDRTTGADTEIRDADVVIDAYGPSAQERSWMMLRPGGVLVSLVAEPSAEKAAARGVRAYRIFGNRDRSTLETVDGFYEAGKLKPRIMQRFPLEQAVDALKLVATGQAQGKIVLDLQA</sequence>
<organism evidence="2 3">
    <name type="scientific">Pigmentiphaga aceris</name>
    <dbReference type="NCBI Taxonomy" id="1940612"/>
    <lineage>
        <taxon>Bacteria</taxon>
        <taxon>Pseudomonadati</taxon>
        <taxon>Pseudomonadota</taxon>
        <taxon>Betaproteobacteria</taxon>
        <taxon>Burkholderiales</taxon>
        <taxon>Alcaligenaceae</taxon>
        <taxon>Pigmentiphaga</taxon>
    </lineage>
</organism>
<dbReference type="InterPro" id="IPR011032">
    <property type="entry name" value="GroES-like_sf"/>
</dbReference>
<dbReference type="InterPro" id="IPR036291">
    <property type="entry name" value="NAD(P)-bd_dom_sf"/>
</dbReference>
<dbReference type="Gene3D" id="3.40.50.720">
    <property type="entry name" value="NAD(P)-binding Rossmann-like Domain"/>
    <property type="match status" value="1"/>
</dbReference>
<dbReference type="PANTHER" id="PTHR44013:SF1">
    <property type="entry name" value="ZINC-TYPE ALCOHOL DEHYDROGENASE-LIKE PROTEIN C16A3.02C"/>
    <property type="match status" value="1"/>
</dbReference>
<dbReference type="AlphaFoldDB" id="A0A5C0B1I6"/>
<dbReference type="InterPro" id="IPR020843">
    <property type="entry name" value="ER"/>
</dbReference>
<dbReference type="Gene3D" id="3.90.180.10">
    <property type="entry name" value="Medium-chain alcohol dehydrogenases, catalytic domain"/>
    <property type="match status" value="1"/>
</dbReference>
<name>A0A5C0B1I6_9BURK</name>
<dbReference type="KEGG" id="pacr:FXN63_12785"/>
<gene>
    <name evidence="2" type="ORF">FXN63_12785</name>
</gene>
<dbReference type="GO" id="GO:0016491">
    <property type="term" value="F:oxidoreductase activity"/>
    <property type="evidence" value="ECO:0007669"/>
    <property type="project" value="InterPro"/>
</dbReference>
<dbReference type="Pfam" id="PF08240">
    <property type="entry name" value="ADH_N"/>
    <property type="match status" value="1"/>
</dbReference>
<dbReference type="SMART" id="SM00829">
    <property type="entry name" value="PKS_ER"/>
    <property type="match status" value="1"/>
</dbReference>
<dbReference type="RefSeq" id="WP_148815381.1">
    <property type="nucleotide sequence ID" value="NZ_CP043046.1"/>
</dbReference>
<keyword evidence="3" id="KW-1185">Reference proteome</keyword>
<dbReference type="InterPro" id="IPR013154">
    <property type="entry name" value="ADH-like_N"/>
</dbReference>
<dbReference type="Proteomes" id="UP000325161">
    <property type="component" value="Chromosome"/>
</dbReference>
<dbReference type="PANTHER" id="PTHR44013">
    <property type="entry name" value="ZINC-TYPE ALCOHOL DEHYDROGENASE-LIKE PROTEIN C16A3.02C"/>
    <property type="match status" value="1"/>
</dbReference>
<dbReference type="OrthoDB" id="9782155at2"/>
<proteinExistence type="predicted"/>
<dbReference type="InterPro" id="IPR052733">
    <property type="entry name" value="Chloroplast_QOR"/>
</dbReference>
<evidence type="ECO:0000259" key="1">
    <source>
        <dbReference type="SMART" id="SM00829"/>
    </source>
</evidence>
<dbReference type="Pfam" id="PF13602">
    <property type="entry name" value="ADH_zinc_N_2"/>
    <property type="match status" value="1"/>
</dbReference>
<dbReference type="SUPFAM" id="SSF50129">
    <property type="entry name" value="GroES-like"/>
    <property type="match status" value="1"/>
</dbReference>
<protein>
    <submittedName>
        <fullName evidence="2">NADP-dependent oxidoreductase</fullName>
    </submittedName>
</protein>